<dbReference type="InterPro" id="IPR001647">
    <property type="entry name" value="HTH_TetR"/>
</dbReference>
<feature type="DNA-binding region" description="H-T-H motif" evidence="4">
    <location>
        <begin position="39"/>
        <end position="58"/>
    </location>
</feature>
<dbReference type="Proteomes" id="UP000467148">
    <property type="component" value="Chromosome"/>
</dbReference>
<gene>
    <name evidence="6" type="ORF">MHEL_09360</name>
</gene>
<dbReference type="KEGG" id="mhev:MHEL_09360"/>
<name>A0A7I7T194_9MYCO</name>
<evidence type="ECO:0000256" key="1">
    <source>
        <dbReference type="ARBA" id="ARBA00023015"/>
    </source>
</evidence>
<feature type="domain" description="HTH tetR-type" evidence="5">
    <location>
        <begin position="16"/>
        <end position="76"/>
    </location>
</feature>
<organism evidence="6 7">
    <name type="scientific">Mycolicibacterium helvum</name>
    <dbReference type="NCBI Taxonomy" id="1534349"/>
    <lineage>
        <taxon>Bacteria</taxon>
        <taxon>Bacillati</taxon>
        <taxon>Actinomycetota</taxon>
        <taxon>Actinomycetes</taxon>
        <taxon>Mycobacteriales</taxon>
        <taxon>Mycobacteriaceae</taxon>
        <taxon>Mycolicibacterium</taxon>
    </lineage>
</organism>
<dbReference type="PROSITE" id="PS50977">
    <property type="entry name" value="HTH_TETR_2"/>
    <property type="match status" value="1"/>
</dbReference>
<evidence type="ECO:0000256" key="2">
    <source>
        <dbReference type="ARBA" id="ARBA00023125"/>
    </source>
</evidence>
<sequence length="207" mass="22706">MVHGFAQASAATTTESRTDTAILNAAAAVIGDYGERNLTIGQVAERAGCARMTVFRRFGSREQLLLATYSRELRRVIDSATQAVQTATTTVDCAEIMVAEFIDNALRHPIFIRLIRVEPGTVLALSRGISGFSAQELGATLFAHVLSDDRLDDPLPIRDATFIGDLLMRLVFSLSLVPAPEIEQSGESRRTYIRELVERIVPARDDQ</sequence>
<proteinExistence type="predicted"/>
<reference evidence="6 7" key="1">
    <citation type="journal article" date="2019" name="Emerg. Microbes Infect.">
        <title>Comprehensive subspecies identification of 175 nontuberculous mycobacteria species based on 7547 genomic profiles.</title>
        <authorList>
            <person name="Matsumoto Y."/>
            <person name="Kinjo T."/>
            <person name="Motooka D."/>
            <person name="Nabeya D."/>
            <person name="Jung N."/>
            <person name="Uechi K."/>
            <person name="Horii T."/>
            <person name="Iida T."/>
            <person name="Fujita J."/>
            <person name="Nakamura S."/>
        </authorList>
    </citation>
    <scope>NUCLEOTIDE SEQUENCE [LARGE SCALE GENOMIC DNA]</scope>
    <source>
        <strain evidence="6 7">JCM 30396</strain>
    </source>
</reference>
<dbReference type="InterPro" id="IPR050109">
    <property type="entry name" value="HTH-type_TetR-like_transc_reg"/>
</dbReference>
<dbReference type="EMBL" id="AP022596">
    <property type="protein sequence ID" value="BBY62693.1"/>
    <property type="molecule type" value="Genomic_DNA"/>
</dbReference>
<accession>A0A7I7T194</accession>
<keyword evidence="1" id="KW-0805">Transcription regulation</keyword>
<dbReference type="PRINTS" id="PR00455">
    <property type="entry name" value="HTHTETR"/>
</dbReference>
<dbReference type="GO" id="GO:0000976">
    <property type="term" value="F:transcription cis-regulatory region binding"/>
    <property type="evidence" value="ECO:0007669"/>
    <property type="project" value="TreeGrafter"/>
</dbReference>
<evidence type="ECO:0000256" key="4">
    <source>
        <dbReference type="PROSITE-ProRule" id="PRU00335"/>
    </source>
</evidence>
<keyword evidence="2 4" id="KW-0238">DNA-binding</keyword>
<protein>
    <submittedName>
        <fullName evidence="6">TetR family transcriptional regulator</fullName>
    </submittedName>
</protein>
<keyword evidence="3" id="KW-0804">Transcription</keyword>
<evidence type="ECO:0000313" key="6">
    <source>
        <dbReference type="EMBL" id="BBY62693.1"/>
    </source>
</evidence>
<dbReference type="AlphaFoldDB" id="A0A7I7T194"/>
<dbReference type="Pfam" id="PF00440">
    <property type="entry name" value="TetR_N"/>
    <property type="match status" value="1"/>
</dbReference>
<dbReference type="InterPro" id="IPR009057">
    <property type="entry name" value="Homeodomain-like_sf"/>
</dbReference>
<dbReference type="PANTHER" id="PTHR30055:SF234">
    <property type="entry name" value="HTH-TYPE TRANSCRIPTIONAL REGULATOR BETI"/>
    <property type="match status" value="1"/>
</dbReference>
<evidence type="ECO:0000259" key="5">
    <source>
        <dbReference type="PROSITE" id="PS50977"/>
    </source>
</evidence>
<evidence type="ECO:0000256" key="3">
    <source>
        <dbReference type="ARBA" id="ARBA00023163"/>
    </source>
</evidence>
<evidence type="ECO:0000313" key="7">
    <source>
        <dbReference type="Proteomes" id="UP000467148"/>
    </source>
</evidence>
<dbReference type="PANTHER" id="PTHR30055">
    <property type="entry name" value="HTH-TYPE TRANSCRIPTIONAL REGULATOR RUTR"/>
    <property type="match status" value="1"/>
</dbReference>
<dbReference type="GO" id="GO:0003700">
    <property type="term" value="F:DNA-binding transcription factor activity"/>
    <property type="evidence" value="ECO:0007669"/>
    <property type="project" value="TreeGrafter"/>
</dbReference>
<dbReference type="SUPFAM" id="SSF46689">
    <property type="entry name" value="Homeodomain-like"/>
    <property type="match status" value="1"/>
</dbReference>
<dbReference type="Gene3D" id="1.10.357.10">
    <property type="entry name" value="Tetracycline Repressor, domain 2"/>
    <property type="match status" value="1"/>
</dbReference>
<keyword evidence="7" id="KW-1185">Reference proteome</keyword>